<dbReference type="EMBL" id="CP002198">
    <property type="protein sequence ID" value="ADN16212.1"/>
    <property type="molecule type" value="Genomic_DNA"/>
</dbReference>
<evidence type="ECO:0008006" key="4">
    <source>
        <dbReference type="Google" id="ProtNLM"/>
    </source>
</evidence>
<dbReference type="KEGG" id="cyj:Cyan7822_4295"/>
<evidence type="ECO:0000313" key="2">
    <source>
        <dbReference type="EMBL" id="ADN16212.1"/>
    </source>
</evidence>
<name>E0UA20_GLOV7</name>
<gene>
    <name evidence="2" type="ordered locus">Cyan7822_4295</name>
</gene>
<accession>E0UA20</accession>
<keyword evidence="3" id="KW-1185">Reference proteome</keyword>
<protein>
    <recommendedName>
        <fullName evidence="4">Acetyltransferase</fullName>
    </recommendedName>
</protein>
<reference evidence="3" key="1">
    <citation type="journal article" date="2011" name="MBio">
        <title>Novel metabolic attributes of the genus Cyanothece, comprising a group of unicellular nitrogen-fixing Cyanobacteria.</title>
        <authorList>
            <person name="Bandyopadhyay A."/>
            <person name="Elvitigala T."/>
            <person name="Welsh E."/>
            <person name="Stockel J."/>
            <person name="Liberton M."/>
            <person name="Min H."/>
            <person name="Sherman L.A."/>
            <person name="Pakrasi H.B."/>
        </authorList>
    </citation>
    <scope>NUCLEOTIDE SEQUENCE [LARGE SCALE GENOMIC DNA]</scope>
    <source>
        <strain evidence="3">PCC 7822</strain>
    </source>
</reference>
<proteinExistence type="predicted"/>
<feature type="region of interest" description="Disordered" evidence="1">
    <location>
        <begin position="28"/>
        <end position="51"/>
    </location>
</feature>
<evidence type="ECO:0000256" key="1">
    <source>
        <dbReference type="SAM" id="MobiDB-lite"/>
    </source>
</evidence>
<dbReference type="eggNOG" id="ENOG5032YBX">
    <property type="taxonomic scope" value="Bacteria"/>
</dbReference>
<evidence type="ECO:0000313" key="3">
    <source>
        <dbReference type="Proteomes" id="UP000008206"/>
    </source>
</evidence>
<dbReference type="HOGENOM" id="CLU_186763_0_0_3"/>
<sequence>MLLHDKQTDSLVEILDLQSLFNPVQNTVKGSSQAGQEEQSPKEFAKDSLNFPSGENLPRCWIDANYRKAH</sequence>
<dbReference type="OrthoDB" id="9810649at2"/>
<dbReference type="STRING" id="497965.Cyan7822_4295"/>
<dbReference type="RefSeq" id="WP_013324275.1">
    <property type="nucleotide sequence ID" value="NC_014501.1"/>
</dbReference>
<organism evidence="2 3">
    <name type="scientific">Gloeothece verrucosa (strain PCC 7822)</name>
    <name type="common">Cyanothece sp. (strain PCC 7822)</name>
    <dbReference type="NCBI Taxonomy" id="497965"/>
    <lineage>
        <taxon>Bacteria</taxon>
        <taxon>Bacillati</taxon>
        <taxon>Cyanobacteriota</taxon>
        <taxon>Cyanophyceae</taxon>
        <taxon>Oscillatoriophycideae</taxon>
        <taxon>Chroococcales</taxon>
        <taxon>Aphanothecaceae</taxon>
        <taxon>Gloeothece</taxon>
        <taxon>Gloeothece verrucosa</taxon>
    </lineage>
</organism>
<feature type="compositionally biased region" description="Polar residues" evidence="1">
    <location>
        <begin position="28"/>
        <end position="38"/>
    </location>
</feature>
<dbReference type="Proteomes" id="UP000008206">
    <property type="component" value="Chromosome"/>
</dbReference>
<dbReference type="AlphaFoldDB" id="E0UA20"/>